<dbReference type="InterPro" id="IPR013740">
    <property type="entry name" value="Redoxin"/>
</dbReference>
<dbReference type="RefSeq" id="WP_054725039.1">
    <property type="nucleotide sequence ID" value="NZ_CP012898.1"/>
</dbReference>
<sequence>MKISKPKTSNILFFAILLLLIIPQTRQPIQVFIHKGLALFSPSVINDEKQKVLRDYDWKLVDANGNLFNFEDAKGKVILVNFWATWCPPCIAEMPSLQELYEDYQDKILFLLVSNESSETINKFIEGKGYSFGVYGSLSNVPKDLATSSIPRTFLIDQSGAIVIDKTGAANWNSYSVRNTIDNLLK</sequence>
<name>A0A0P0D921_9FLAO</name>
<dbReference type="Proteomes" id="UP000057981">
    <property type="component" value="Chromosome"/>
</dbReference>
<evidence type="ECO:0000313" key="3">
    <source>
        <dbReference type="Proteomes" id="UP000057981"/>
    </source>
</evidence>
<dbReference type="CDD" id="cd02966">
    <property type="entry name" value="TlpA_like_family"/>
    <property type="match status" value="1"/>
</dbReference>
<evidence type="ECO:0000259" key="1">
    <source>
        <dbReference type="PROSITE" id="PS51352"/>
    </source>
</evidence>
<dbReference type="PANTHER" id="PTHR42852">
    <property type="entry name" value="THIOL:DISULFIDE INTERCHANGE PROTEIN DSBE"/>
    <property type="match status" value="1"/>
</dbReference>
<dbReference type="InterPro" id="IPR036249">
    <property type="entry name" value="Thioredoxin-like_sf"/>
</dbReference>
<dbReference type="SUPFAM" id="SSF52833">
    <property type="entry name" value="Thioredoxin-like"/>
    <property type="match status" value="1"/>
</dbReference>
<dbReference type="InterPro" id="IPR013766">
    <property type="entry name" value="Thioredoxin_domain"/>
</dbReference>
<dbReference type="OrthoDB" id="9815205at2"/>
<dbReference type="Pfam" id="PF08534">
    <property type="entry name" value="Redoxin"/>
    <property type="match status" value="1"/>
</dbReference>
<dbReference type="InterPro" id="IPR050553">
    <property type="entry name" value="Thioredoxin_ResA/DsbE_sf"/>
</dbReference>
<dbReference type="PROSITE" id="PS51352">
    <property type="entry name" value="THIOREDOXIN_2"/>
    <property type="match status" value="1"/>
</dbReference>
<dbReference type="EMBL" id="CP012898">
    <property type="protein sequence ID" value="ALJ04380.1"/>
    <property type="molecule type" value="Genomic_DNA"/>
</dbReference>
<dbReference type="GO" id="GO:0016491">
    <property type="term" value="F:oxidoreductase activity"/>
    <property type="evidence" value="ECO:0007669"/>
    <property type="project" value="InterPro"/>
</dbReference>
<organism evidence="2 3">
    <name type="scientific">Pseudalgibacter alginicilyticus</name>
    <dbReference type="NCBI Taxonomy" id="1736674"/>
    <lineage>
        <taxon>Bacteria</taxon>
        <taxon>Pseudomonadati</taxon>
        <taxon>Bacteroidota</taxon>
        <taxon>Flavobacteriia</taxon>
        <taxon>Flavobacteriales</taxon>
        <taxon>Flavobacteriaceae</taxon>
        <taxon>Pseudalgibacter</taxon>
    </lineage>
</organism>
<proteinExistence type="predicted"/>
<feature type="domain" description="Thioredoxin" evidence="1">
    <location>
        <begin position="49"/>
        <end position="186"/>
    </location>
</feature>
<gene>
    <name evidence="2" type="ORF">APS56_04155</name>
</gene>
<dbReference type="KEGG" id="ahz:APS56_04155"/>
<dbReference type="AlphaFoldDB" id="A0A0P0D921"/>
<reference evidence="2 3" key="1">
    <citation type="submission" date="2015-10" db="EMBL/GenBank/DDBJ databases">
        <authorList>
            <person name="Gilbert D.G."/>
        </authorList>
    </citation>
    <scope>NUCLEOTIDE SEQUENCE [LARGE SCALE GENOMIC DNA]</scope>
    <source>
        <strain evidence="3">HZ-22</strain>
    </source>
</reference>
<dbReference type="Gene3D" id="3.40.30.10">
    <property type="entry name" value="Glutaredoxin"/>
    <property type="match status" value="1"/>
</dbReference>
<dbReference type="PANTHER" id="PTHR42852:SF17">
    <property type="entry name" value="THIOREDOXIN-LIKE PROTEIN HI_1115"/>
    <property type="match status" value="1"/>
</dbReference>
<evidence type="ECO:0000313" key="2">
    <source>
        <dbReference type="EMBL" id="ALJ04380.1"/>
    </source>
</evidence>
<keyword evidence="3" id="KW-1185">Reference proteome</keyword>
<accession>A0A0P0D921</accession>
<protein>
    <submittedName>
        <fullName evidence="2">Thiol-disulfide oxidoreductase</fullName>
    </submittedName>
</protein>
<dbReference type="STRING" id="1736674.APS56_04155"/>